<evidence type="ECO:0000313" key="7">
    <source>
        <dbReference type="EMBL" id="OQA61274.1"/>
    </source>
</evidence>
<protein>
    <recommendedName>
        <fullName evidence="8">Calcineurin-like phosphoesterase</fullName>
    </recommendedName>
</protein>
<sequence>MRFLIIGDVIGKPGRKLVGEKVKTIKKSHNIDAVIVNGENSAGGLGITPETTEELLGFGIDVVTTGNHVWDKKEILPYIDSQFRLLRPLNYPPGVPGNGSVILKNNQRKWAVLNLSGRVFMSPLDCPFQTLDKELEIIKKETNIILVDFHAEATSEKIAFGWYCDGRVSCVVGTHTHVVTADEKILPGGTAYITDIGMTGAHQSVIGIETKQILSRFLTQIPVRYTVAKDNVILNGVIVEVDDQTGKSVFITRYSLS</sequence>
<comment type="similarity">
    <text evidence="4">Belongs to the YmdB-like family.</text>
</comment>
<evidence type="ECO:0000256" key="6">
    <source>
        <dbReference type="PIRSR" id="PIRSR004789-51"/>
    </source>
</evidence>
<dbReference type="PANTHER" id="PTHR36303">
    <property type="entry name" value="2',3'-CYCLIC-NUCLEOTIDE 2'-PHOSPHODIESTERASE"/>
    <property type="match status" value="1"/>
</dbReference>
<dbReference type="Gene3D" id="3.60.21.10">
    <property type="match status" value="1"/>
</dbReference>
<gene>
    <name evidence="7" type="ORF">BWY41_00225</name>
</gene>
<dbReference type="FunFam" id="3.60.21.10:FF:000016">
    <property type="entry name" value="Putative metallophosphoesterase"/>
    <property type="match status" value="1"/>
</dbReference>
<evidence type="ECO:0008006" key="8">
    <source>
        <dbReference type="Google" id="ProtNLM"/>
    </source>
</evidence>
<dbReference type="GO" id="GO:0004113">
    <property type="term" value="F:2',3'-cyclic-nucleotide 3'-phosphodiesterase activity"/>
    <property type="evidence" value="ECO:0007669"/>
    <property type="project" value="TreeGrafter"/>
</dbReference>
<dbReference type="GO" id="GO:0046872">
    <property type="term" value="F:metal ion binding"/>
    <property type="evidence" value="ECO:0007669"/>
    <property type="project" value="UniProtKB-KW"/>
</dbReference>
<comment type="caution">
    <text evidence="7">The sequence shown here is derived from an EMBL/GenBank/DDBJ whole genome shotgun (WGS) entry which is preliminary data.</text>
</comment>
<dbReference type="EMBL" id="MWBQ01000021">
    <property type="protein sequence ID" value="OQA61274.1"/>
    <property type="molecule type" value="Genomic_DNA"/>
</dbReference>
<dbReference type="PIRSF" id="PIRSF004789">
    <property type="entry name" value="DR1281"/>
    <property type="match status" value="1"/>
</dbReference>
<feature type="binding site" evidence="6">
    <location>
        <position position="150"/>
    </location>
    <ligand>
        <name>Fe cation</name>
        <dbReference type="ChEBI" id="CHEBI:24875"/>
        <label>2</label>
    </ligand>
</feature>
<feature type="binding site" evidence="6">
    <location>
        <position position="67"/>
    </location>
    <ligand>
        <name>Fe cation</name>
        <dbReference type="ChEBI" id="CHEBI:24875"/>
        <label>2</label>
    </ligand>
</feature>
<dbReference type="InterPro" id="IPR029052">
    <property type="entry name" value="Metallo-depent_PP-like"/>
</dbReference>
<feature type="active site" description="Proton donor" evidence="5">
    <location>
        <position position="68"/>
    </location>
</feature>
<accession>A0A1V5T3S1</accession>
<dbReference type="Proteomes" id="UP000485569">
    <property type="component" value="Unassembled WGS sequence"/>
</dbReference>
<feature type="binding site" evidence="6">
    <location>
        <position position="39"/>
    </location>
    <ligand>
        <name>Fe cation</name>
        <dbReference type="ChEBI" id="CHEBI:24875"/>
        <label>2</label>
    </ligand>
</feature>
<keyword evidence="2" id="KW-0378">Hydrolase</keyword>
<reference evidence="7" key="1">
    <citation type="submission" date="2017-02" db="EMBL/GenBank/DDBJ databases">
        <title>Delving into the versatile metabolic prowess of the omnipresent phylum Bacteroidetes.</title>
        <authorList>
            <person name="Nobu M.K."/>
            <person name="Mei R."/>
            <person name="Narihiro T."/>
            <person name="Kuroda K."/>
            <person name="Liu W.-T."/>
        </authorList>
    </citation>
    <scope>NUCLEOTIDE SEQUENCE</scope>
    <source>
        <strain evidence="7">ADurb.Bin276</strain>
    </source>
</reference>
<feature type="binding site" evidence="6">
    <location>
        <position position="39"/>
    </location>
    <ligand>
        <name>Fe cation</name>
        <dbReference type="ChEBI" id="CHEBI:24875"/>
        <label>1</label>
    </ligand>
</feature>
<evidence type="ECO:0000256" key="3">
    <source>
        <dbReference type="ARBA" id="ARBA00023004"/>
    </source>
</evidence>
<keyword evidence="3" id="KW-0408">Iron</keyword>
<evidence type="ECO:0000256" key="2">
    <source>
        <dbReference type="ARBA" id="ARBA00022801"/>
    </source>
</evidence>
<dbReference type="Pfam" id="PF13277">
    <property type="entry name" value="YmdB"/>
    <property type="match status" value="1"/>
</dbReference>
<dbReference type="AlphaFoldDB" id="A0A1V5T3S1"/>
<dbReference type="NCBIfam" id="TIGR00282">
    <property type="entry name" value="TIGR00282 family metallophosphoesterase"/>
    <property type="match status" value="1"/>
</dbReference>
<feature type="binding site" evidence="6">
    <location>
        <position position="8"/>
    </location>
    <ligand>
        <name>Fe cation</name>
        <dbReference type="ChEBI" id="CHEBI:24875"/>
        <label>1</label>
    </ligand>
</feature>
<dbReference type="CDD" id="cd07382">
    <property type="entry name" value="MPP_DR1281"/>
    <property type="match status" value="1"/>
</dbReference>
<evidence type="ECO:0000256" key="1">
    <source>
        <dbReference type="ARBA" id="ARBA00022723"/>
    </source>
</evidence>
<dbReference type="SUPFAM" id="SSF56300">
    <property type="entry name" value="Metallo-dependent phosphatases"/>
    <property type="match status" value="1"/>
</dbReference>
<organism evidence="7">
    <name type="scientific">Candidatus Atribacter allofermentans</name>
    <dbReference type="NCBI Taxonomy" id="1852833"/>
    <lineage>
        <taxon>Bacteria</taxon>
        <taxon>Pseudomonadati</taxon>
        <taxon>Atribacterota</taxon>
        <taxon>Atribacteria</taxon>
        <taxon>Atribacterales</taxon>
        <taxon>Atribacteraceae</taxon>
        <taxon>Atribacter</taxon>
    </lineage>
</organism>
<dbReference type="InterPro" id="IPR005235">
    <property type="entry name" value="YmdB-like"/>
</dbReference>
<feature type="binding site" evidence="6">
    <location>
        <position position="175"/>
    </location>
    <ligand>
        <name>Fe cation</name>
        <dbReference type="ChEBI" id="CHEBI:24875"/>
        <label>2</label>
    </ligand>
</feature>
<evidence type="ECO:0000256" key="4">
    <source>
        <dbReference type="ARBA" id="ARBA00061401"/>
    </source>
</evidence>
<feature type="binding site" evidence="6">
    <location>
        <position position="177"/>
    </location>
    <ligand>
        <name>Fe cation</name>
        <dbReference type="ChEBI" id="CHEBI:24875"/>
        <label>1</label>
    </ligand>
</feature>
<feature type="binding site" evidence="6">
    <location>
        <position position="40"/>
    </location>
    <ligand>
        <name>Fe cation</name>
        <dbReference type="ChEBI" id="CHEBI:24875"/>
        <label>1</label>
    </ligand>
</feature>
<dbReference type="PANTHER" id="PTHR36303:SF1">
    <property type="entry name" value="2',3'-CYCLIC-NUCLEOTIDE 2'-PHOSPHODIESTERASE"/>
    <property type="match status" value="1"/>
</dbReference>
<keyword evidence="1 6" id="KW-0479">Metal-binding</keyword>
<name>A0A1V5T3S1_9BACT</name>
<proteinExistence type="inferred from homology"/>
<evidence type="ECO:0000256" key="5">
    <source>
        <dbReference type="PIRSR" id="PIRSR004789-50"/>
    </source>
</evidence>